<dbReference type="InterPro" id="IPR001034">
    <property type="entry name" value="DeoR_HTH"/>
</dbReference>
<dbReference type="STRING" id="371602.SAMN04487984_1270"/>
<dbReference type="Gene3D" id="3.40.50.1360">
    <property type="match status" value="1"/>
</dbReference>
<protein>
    <recommendedName>
        <fullName evidence="1">Lactose phosphotransferase system repressor</fullName>
    </recommendedName>
</protein>
<evidence type="ECO:0000313" key="8">
    <source>
        <dbReference type="EMBL" id="SMC46206.1"/>
    </source>
</evidence>
<dbReference type="GO" id="GO:0003700">
    <property type="term" value="F:DNA-binding transcription factor activity"/>
    <property type="evidence" value="ECO:0007669"/>
    <property type="project" value="InterPro"/>
</dbReference>
<dbReference type="SUPFAM" id="SSF100950">
    <property type="entry name" value="NagB/RpiA/CoA transferase-like"/>
    <property type="match status" value="1"/>
</dbReference>
<dbReference type="Pfam" id="PF08220">
    <property type="entry name" value="HTH_DeoR"/>
    <property type="match status" value="1"/>
</dbReference>
<evidence type="ECO:0000259" key="7">
    <source>
        <dbReference type="PROSITE" id="PS51000"/>
    </source>
</evidence>
<feature type="domain" description="HTH deoR-type" evidence="7">
    <location>
        <begin position="3"/>
        <end position="58"/>
    </location>
</feature>
<evidence type="ECO:0000256" key="1">
    <source>
        <dbReference type="ARBA" id="ARBA00021390"/>
    </source>
</evidence>
<proteinExistence type="predicted"/>
<dbReference type="OrthoDB" id="9798651at2"/>
<evidence type="ECO:0000256" key="5">
    <source>
        <dbReference type="ARBA" id="ARBA00023163"/>
    </source>
</evidence>
<gene>
    <name evidence="8" type="ORF">SAMN04487984_1270</name>
</gene>
<dbReference type="InterPro" id="IPR018356">
    <property type="entry name" value="Tscrpt_reg_HTH_DeoR_CS"/>
</dbReference>
<keyword evidence="4" id="KW-0238">DNA-binding</keyword>
<dbReference type="GO" id="GO:0003677">
    <property type="term" value="F:DNA binding"/>
    <property type="evidence" value="ECO:0007669"/>
    <property type="project" value="UniProtKB-KW"/>
</dbReference>
<dbReference type="SUPFAM" id="SSF46785">
    <property type="entry name" value="Winged helix' DNA-binding domain"/>
    <property type="match status" value="1"/>
</dbReference>
<keyword evidence="9" id="KW-1185">Reference proteome</keyword>
<dbReference type="PANTHER" id="PTHR30363:SF4">
    <property type="entry name" value="GLYCEROL-3-PHOSPHATE REGULON REPRESSOR"/>
    <property type="match status" value="1"/>
</dbReference>
<dbReference type="PRINTS" id="PR00037">
    <property type="entry name" value="HTHLACR"/>
</dbReference>
<dbReference type="InterPro" id="IPR050313">
    <property type="entry name" value="Carb_Metab_HTH_regulators"/>
</dbReference>
<dbReference type="InterPro" id="IPR036388">
    <property type="entry name" value="WH-like_DNA-bd_sf"/>
</dbReference>
<keyword evidence="5" id="KW-0804">Transcription</keyword>
<dbReference type="InterPro" id="IPR014036">
    <property type="entry name" value="DeoR-like_C"/>
</dbReference>
<dbReference type="Gene3D" id="1.10.10.10">
    <property type="entry name" value="Winged helix-like DNA-binding domain superfamily/Winged helix DNA-binding domain"/>
    <property type="match status" value="1"/>
</dbReference>
<evidence type="ECO:0000256" key="6">
    <source>
        <dbReference type="ARBA" id="ARBA00024937"/>
    </source>
</evidence>
<dbReference type="AlphaFoldDB" id="A0A1W1ZCX9"/>
<reference evidence="9" key="1">
    <citation type="submission" date="2017-04" db="EMBL/GenBank/DDBJ databases">
        <authorList>
            <person name="Varghese N."/>
            <person name="Submissions S."/>
        </authorList>
    </citation>
    <scope>NUCLEOTIDE SEQUENCE [LARGE SCALE GENOMIC DNA]</scope>
    <source>
        <strain evidence="9">DSM 21500</strain>
    </source>
</reference>
<dbReference type="Proteomes" id="UP000243884">
    <property type="component" value="Unassembled WGS sequence"/>
</dbReference>
<dbReference type="SMART" id="SM01134">
    <property type="entry name" value="DeoRC"/>
    <property type="match status" value="1"/>
</dbReference>
<accession>A0A1W1ZCX9</accession>
<comment type="function">
    <text evidence="6">Repressor of the lactose catabolism operon. Galactose-6-phosphate is the inducer.</text>
</comment>
<dbReference type="PROSITE" id="PS51000">
    <property type="entry name" value="HTH_DEOR_2"/>
    <property type="match status" value="1"/>
</dbReference>
<sequence>MIKEERLKFIKEYLQDHKILQVQFIVEQLGVTDMTVRRDLKILENEGFLQRIHGGAKLNEVNNLSKIELSHREKKNRNLSQKHEIAKKMAAKIEDNDIIFLGTSTTTELVYDYLDVDNLKIITNSIFVFDKFKNDDHYDLILIGGNYRSLTGAFIGTIASDFMKNIYIQKAFIGVNALDENYLYNANEDEGDIQRIALDNAKEKYIVADDSKFGTQDFYRFYEIGDADQMITNKDNQSELLESLKNKISIIK</sequence>
<dbReference type="EMBL" id="FWXK01000007">
    <property type="protein sequence ID" value="SMC46206.1"/>
    <property type="molecule type" value="Genomic_DNA"/>
</dbReference>
<evidence type="ECO:0000256" key="3">
    <source>
        <dbReference type="ARBA" id="ARBA00023015"/>
    </source>
</evidence>
<dbReference type="InterPro" id="IPR036390">
    <property type="entry name" value="WH_DNA-bd_sf"/>
</dbReference>
<dbReference type="SMART" id="SM00420">
    <property type="entry name" value="HTH_DEOR"/>
    <property type="match status" value="1"/>
</dbReference>
<dbReference type="PANTHER" id="PTHR30363">
    <property type="entry name" value="HTH-TYPE TRANSCRIPTIONAL REGULATOR SRLR-RELATED"/>
    <property type="match status" value="1"/>
</dbReference>
<evidence type="ECO:0000313" key="9">
    <source>
        <dbReference type="Proteomes" id="UP000243884"/>
    </source>
</evidence>
<evidence type="ECO:0000256" key="2">
    <source>
        <dbReference type="ARBA" id="ARBA00022491"/>
    </source>
</evidence>
<name>A0A1W1ZCX9_9LACT</name>
<dbReference type="RefSeq" id="WP_084099380.1">
    <property type="nucleotide sequence ID" value="NZ_FWXK01000007.1"/>
</dbReference>
<organism evidence="8 9">
    <name type="scientific">Aerococcus suis</name>
    <dbReference type="NCBI Taxonomy" id="371602"/>
    <lineage>
        <taxon>Bacteria</taxon>
        <taxon>Bacillati</taxon>
        <taxon>Bacillota</taxon>
        <taxon>Bacilli</taxon>
        <taxon>Lactobacillales</taxon>
        <taxon>Aerococcaceae</taxon>
        <taxon>Aerococcus</taxon>
    </lineage>
</organism>
<dbReference type="Pfam" id="PF00455">
    <property type="entry name" value="DeoRC"/>
    <property type="match status" value="1"/>
</dbReference>
<keyword evidence="3" id="KW-0805">Transcription regulation</keyword>
<dbReference type="InterPro" id="IPR037171">
    <property type="entry name" value="NagB/RpiA_transferase-like"/>
</dbReference>
<evidence type="ECO:0000256" key="4">
    <source>
        <dbReference type="ARBA" id="ARBA00023125"/>
    </source>
</evidence>
<keyword evidence="2" id="KW-0678">Repressor</keyword>
<dbReference type="PROSITE" id="PS00894">
    <property type="entry name" value="HTH_DEOR_1"/>
    <property type="match status" value="1"/>
</dbReference>